<organism evidence="2">
    <name type="scientific">marine sediment metagenome</name>
    <dbReference type="NCBI Taxonomy" id="412755"/>
    <lineage>
        <taxon>unclassified sequences</taxon>
        <taxon>metagenomes</taxon>
        <taxon>ecological metagenomes</taxon>
    </lineage>
</organism>
<dbReference type="Pfam" id="PF02834">
    <property type="entry name" value="LigT_PEase"/>
    <property type="match status" value="1"/>
</dbReference>
<dbReference type="AlphaFoldDB" id="X1J9Q3"/>
<feature type="non-terminal residue" evidence="2">
    <location>
        <position position="44"/>
    </location>
</feature>
<dbReference type="InterPro" id="IPR009097">
    <property type="entry name" value="Cyclic_Pdiesterase"/>
</dbReference>
<protein>
    <recommendedName>
        <fullName evidence="1">Phosphoesterase HXTX domain-containing protein</fullName>
    </recommendedName>
</protein>
<feature type="domain" description="Phosphoesterase HXTX" evidence="1">
    <location>
        <begin position="9"/>
        <end position="44"/>
    </location>
</feature>
<gene>
    <name evidence="2" type="ORF">S03H2_64385</name>
</gene>
<evidence type="ECO:0000313" key="2">
    <source>
        <dbReference type="EMBL" id="GAH78240.1"/>
    </source>
</evidence>
<dbReference type="EMBL" id="BARU01041816">
    <property type="protein sequence ID" value="GAH78240.1"/>
    <property type="molecule type" value="Genomic_DNA"/>
</dbReference>
<dbReference type="SUPFAM" id="SSF55144">
    <property type="entry name" value="LigT-like"/>
    <property type="match status" value="1"/>
</dbReference>
<dbReference type="Gene3D" id="3.90.1140.10">
    <property type="entry name" value="Cyclic phosphodiesterase"/>
    <property type="match status" value="1"/>
</dbReference>
<proteinExistence type="predicted"/>
<name>X1J9Q3_9ZZZZ</name>
<accession>X1J9Q3</accession>
<reference evidence="2" key="1">
    <citation type="journal article" date="2014" name="Front. Microbiol.">
        <title>High frequency of phylogenetically diverse reductive dehalogenase-homologous genes in deep subseafloor sedimentary metagenomes.</title>
        <authorList>
            <person name="Kawai M."/>
            <person name="Futagami T."/>
            <person name="Toyoda A."/>
            <person name="Takaki Y."/>
            <person name="Nishi S."/>
            <person name="Hori S."/>
            <person name="Arai W."/>
            <person name="Tsubouchi T."/>
            <person name="Morono Y."/>
            <person name="Uchiyama I."/>
            <person name="Ito T."/>
            <person name="Fujiyama A."/>
            <person name="Inagaki F."/>
            <person name="Takami H."/>
        </authorList>
    </citation>
    <scope>NUCLEOTIDE SEQUENCE</scope>
    <source>
        <strain evidence="2">Expedition CK06-06</strain>
    </source>
</reference>
<evidence type="ECO:0000259" key="1">
    <source>
        <dbReference type="Pfam" id="PF02834"/>
    </source>
</evidence>
<comment type="caution">
    <text evidence="2">The sequence shown here is derived from an EMBL/GenBank/DDBJ whole genome shotgun (WGS) entry which is preliminary data.</text>
</comment>
<sequence length="44" mass="5211">MSIRSFIAIEIPDEIKEALGRIQEQLRLADVKVRWVDHRNIHLT</sequence>
<dbReference type="InterPro" id="IPR014051">
    <property type="entry name" value="Phosphoesterase_HXTX"/>
</dbReference>